<feature type="compositionally biased region" description="Basic and acidic residues" evidence="1">
    <location>
        <begin position="190"/>
        <end position="209"/>
    </location>
</feature>
<dbReference type="Proteomes" id="UP000192940">
    <property type="component" value="Chromosome I"/>
</dbReference>
<dbReference type="RefSeq" id="WP_208918621.1">
    <property type="nucleotide sequence ID" value="NZ_LT840184.1"/>
</dbReference>
<name>A0A1X7H4D7_9BACL</name>
<feature type="region of interest" description="Disordered" evidence="1">
    <location>
        <begin position="171"/>
        <end position="209"/>
    </location>
</feature>
<accession>A0A1X7H4D7</accession>
<dbReference type="InterPro" id="IPR012349">
    <property type="entry name" value="Split_barrel_FMN-bd"/>
</dbReference>
<dbReference type="PANTHER" id="PTHR42815:SF2">
    <property type="entry name" value="FAD-BINDING, PUTATIVE (AFU_ORTHOLOGUE AFUA_6G07600)-RELATED"/>
    <property type="match status" value="1"/>
</dbReference>
<dbReference type="PANTHER" id="PTHR42815">
    <property type="entry name" value="FAD-BINDING, PUTATIVE (AFU_ORTHOLOGUE AFUA_6G07600)-RELATED"/>
    <property type="match status" value="1"/>
</dbReference>
<evidence type="ECO:0000259" key="2">
    <source>
        <dbReference type="Pfam" id="PF01243"/>
    </source>
</evidence>
<dbReference type="Pfam" id="PF01243">
    <property type="entry name" value="PNPOx_N"/>
    <property type="match status" value="1"/>
</dbReference>
<dbReference type="NCBIfam" id="TIGR04025">
    <property type="entry name" value="PPOX_FMN_DR2398"/>
    <property type="match status" value="1"/>
</dbReference>
<dbReference type="AlphaFoldDB" id="A0A1X7H4D7"/>
<evidence type="ECO:0000256" key="1">
    <source>
        <dbReference type="SAM" id="MobiDB-lite"/>
    </source>
</evidence>
<evidence type="ECO:0000313" key="3">
    <source>
        <dbReference type="EMBL" id="SMF79606.1"/>
    </source>
</evidence>
<organism evidence="3 4">
    <name type="scientific">Paenibacillus uliginis N3/975</name>
    <dbReference type="NCBI Taxonomy" id="1313296"/>
    <lineage>
        <taxon>Bacteria</taxon>
        <taxon>Bacillati</taxon>
        <taxon>Bacillota</taxon>
        <taxon>Bacilli</taxon>
        <taxon>Bacillales</taxon>
        <taxon>Paenibacillaceae</taxon>
        <taxon>Paenibacillus</taxon>
    </lineage>
</organism>
<evidence type="ECO:0000313" key="4">
    <source>
        <dbReference type="Proteomes" id="UP000192940"/>
    </source>
</evidence>
<reference evidence="3 4" key="1">
    <citation type="submission" date="2017-04" db="EMBL/GenBank/DDBJ databases">
        <authorList>
            <person name="Afonso C.L."/>
            <person name="Miller P.J."/>
            <person name="Scott M.A."/>
            <person name="Spackman E."/>
            <person name="Goraichik I."/>
            <person name="Dimitrov K.M."/>
            <person name="Suarez D.L."/>
            <person name="Swayne D.E."/>
        </authorList>
    </citation>
    <scope>NUCLEOTIDE SEQUENCE [LARGE SCALE GENOMIC DNA]</scope>
    <source>
        <strain evidence="3 4">N3/975</strain>
    </source>
</reference>
<dbReference type="SUPFAM" id="SSF50475">
    <property type="entry name" value="FMN-binding split barrel"/>
    <property type="match status" value="1"/>
</dbReference>
<dbReference type="Gene3D" id="2.30.110.10">
    <property type="entry name" value="Electron Transport, Fmn-binding Protein, Chain A"/>
    <property type="match status" value="1"/>
</dbReference>
<dbReference type="InterPro" id="IPR024029">
    <property type="entry name" value="Pyridox_Oxase_FMN-dep"/>
</dbReference>
<proteinExistence type="predicted"/>
<dbReference type="InterPro" id="IPR011576">
    <property type="entry name" value="Pyridox_Oxase_N"/>
</dbReference>
<keyword evidence="4" id="KW-1185">Reference proteome</keyword>
<feature type="domain" description="Pyridoxamine 5'-phosphate oxidase N-terminal" evidence="2">
    <location>
        <begin position="39"/>
        <end position="157"/>
    </location>
</feature>
<gene>
    <name evidence="3" type="ORF">SAMN05661091_1738</name>
</gene>
<sequence length="209" mass="23640">MHQPFHENERITSEEELREMLGYPSPLVVKKTIDHIDSHAMNFIRQSPIIFISTSDVSGACDVSPRGDAAGFVHMIDSKHLVIPERPGNRRMDSILNILSNPYIGIVFVIPQIEETLRVNGKACVTKDKNILESMMANGKIPSVGIGVTVEECYIHCAKSFKRSKLWDHESWPDRSTLPKPSEILAAHTGAREEDVRKSLKESYEKRLY</sequence>
<dbReference type="EMBL" id="LT840184">
    <property type="protein sequence ID" value="SMF79606.1"/>
    <property type="molecule type" value="Genomic_DNA"/>
</dbReference>
<protein>
    <recommendedName>
        <fullName evidence="2">Pyridoxamine 5'-phosphate oxidase N-terminal domain-containing protein</fullName>
    </recommendedName>
</protein>
<dbReference type="STRING" id="1313296.SAMN05661091_1738"/>